<dbReference type="Pfam" id="PF13409">
    <property type="entry name" value="GST_N_2"/>
    <property type="match status" value="1"/>
</dbReference>
<dbReference type="PANTHER" id="PTHR44051:SF8">
    <property type="entry name" value="GLUTATHIONE S-TRANSFERASE GSTA"/>
    <property type="match status" value="1"/>
</dbReference>
<dbReference type="EMBL" id="FWFX01000021">
    <property type="protein sequence ID" value="SLN73120.1"/>
    <property type="molecule type" value="Genomic_DNA"/>
</dbReference>
<dbReference type="PANTHER" id="PTHR44051">
    <property type="entry name" value="GLUTATHIONE S-TRANSFERASE-RELATED"/>
    <property type="match status" value="1"/>
</dbReference>
<dbReference type="InterPro" id="IPR004046">
    <property type="entry name" value="GST_C"/>
</dbReference>
<keyword evidence="3" id="KW-0808">Transferase</keyword>
<dbReference type="InterPro" id="IPR040079">
    <property type="entry name" value="Glutathione_S-Trfase"/>
</dbReference>
<dbReference type="SUPFAM" id="SSF47616">
    <property type="entry name" value="GST C-terminal domain-like"/>
    <property type="match status" value="1"/>
</dbReference>
<dbReference type="CDD" id="cd03057">
    <property type="entry name" value="GST_N_Beta"/>
    <property type="match status" value="1"/>
</dbReference>
<dbReference type="PROSITE" id="PS50404">
    <property type="entry name" value="GST_NTER"/>
    <property type="match status" value="1"/>
</dbReference>
<dbReference type="InterPro" id="IPR036282">
    <property type="entry name" value="Glutathione-S-Trfase_C_sf"/>
</dbReference>
<dbReference type="OrthoDB" id="7583243at2"/>
<dbReference type="SFLD" id="SFLDG00358">
    <property type="entry name" value="Main_(cytGST)"/>
    <property type="match status" value="1"/>
</dbReference>
<dbReference type="Gene3D" id="3.40.30.10">
    <property type="entry name" value="Glutaredoxin"/>
    <property type="match status" value="1"/>
</dbReference>
<evidence type="ECO:0000259" key="2">
    <source>
        <dbReference type="PROSITE" id="PS50405"/>
    </source>
</evidence>
<evidence type="ECO:0000313" key="3">
    <source>
        <dbReference type="EMBL" id="SLN73120.1"/>
    </source>
</evidence>
<dbReference type="Gene3D" id="1.20.1050.10">
    <property type="match status" value="1"/>
</dbReference>
<proteinExistence type="predicted"/>
<dbReference type="InterPro" id="IPR004045">
    <property type="entry name" value="Glutathione_S-Trfase_N"/>
</dbReference>
<gene>
    <name evidence="3" type="primary">gstB_6</name>
    <name evidence="3" type="ORF">ROA7450_04099</name>
</gene>
<dbReference type="AlphaFoldDB" id="A0A1X7A8L3"/>
<dbReference type="SUPFAM" id="SSF52833">
    <property type="entry name" value="Thioredoxin-like"/>
    <property type="match status" value="1"/>
</dbReference>
<protein>
    <submittedName>
        <fullName evidence="3">Glutathione S-transferase GST-6.0</fullName>
        <ecNumber evidence="3">2.5.1.18</ecNumber>
    </submittedName>
</protein>
<feature type="domain" description="GST N-terminal" evidence="1">
    <location>
        <begin position="1"/>
        <end position="81"/>
    </location>
</feature>
<name>A0A1X7A8L3_9RHOB</name>
<dbReference type="EC" id="2.5.1.18" evidence="3"/>
<dbReference type="InterPro" id="IPR010987">
    <property type="entry name" value="Glutathione-S-Trfase_C-like"/>
</dbReference>
<evidence type="ECO:0000259" key="1">
    <source>
        <dbReference type="PROSITE" id="PS50404"/>
    </source>
</evidence>
<dbReference type="Pfam" id="PF00043">
    <property type="entry name" value="GST_C"/>
    <property type="match status" value="1"/>
</dbReference>
<accession>A0A1X7A8L3</accession>
<dbReference type="PROSITE" id="PS50405">
    <property type="entry name" value="GST_CTER"/>
    <property type="match status" value="1"/>
</dbReference>
<dbReference type="GO" id="GO:0004364">
    <property type="term" value="F:glutathione transferase activity"/>
    <property type="evidence" value="ECO:0007669"/>
    <property type="project" value="UniProtKB-EC"/>
</dbReference>
<feature type="domain" description="GST C-terminal" evidence="2">
    <location>
        <begin position="87"/>
        <end position="207"/>
    </location>
</feature>
<sequence length="207" mass="23358">MNLYFFPGACSLAINIALREAKLPFTMTEVDYTTRRVSDGTDFRTVNPKGYVPALLLEDGRCLTEVIAILDYIDFEAPNADLIGRRGTRQRQLALEWLGFLSTEIHKSFSPLFRPDTPAAFLKTGRRHLEKRLSILEDRLSSRSCLAGNAPSAADFYLFTLSRWMGDVGLQMDSWPNISKHFVRIETCSSVQNALISENLCPQMSTQ</sequence>
<organism evidence="3 4">
    <name type="scientific">Roseovarius albus</name>
    <dbReference type="NCBI Taxonomy" id="1247867"/>
    <lineage>
        <taxon>Bacteria</taxon>
        <taxon>Pseudomonadati</taxon>
        <taxon>Pseudomonadota</taxon>
        <taxon>Alphaproteobacteria</taxon>
        <taxon>Rhodobacterales</taxon>
        <taxon>Roseobacteraceae</taxon>
        <taxon>Roseovarius</taxon>
    </lineage>
</organism>
<dbReference type="InterPro" id="IPR036249">
    <property type="entry name" value="Thioredoxin-like_sf"/>
</dbReference>
<dbReference type="RefSeq" id="WP_159454116.1">
    <property type="nucleotide sequence ID" value="NZ_FWFX01000021.1"/>
</dbReference>
<dbReference type="CDD" id="cd03188">
    <property type="entry name" value="GST_C_Beta"/>
    <property type="match status" value="1"/>
</dbReference>
<evidence type="ECO:0000313" key="4">
    <source>
        <dbReference type="Proteomes" id="UP000193061"/>
    </source>
</evidence>
<dbReference type="NCBIfam" id="NF007831">
    <property type="entry name" value="PRK10542.1"/>
    <property type="match status" value="1"/>
</dbReference>
<dbReference type="SFLD" id="SFLDS00019">
    <property type="entry name" value="Glutathione_Transferase_(cytos"/>
    <property type="match status" value="1"/>
</dbReference>
<reference evidence="3 4" key="1">
    <citation type="submission" date="2017-03" db="EMBL/GenBank/DDBJ databases">
        <authorList>
            <person name="Afonso C.L."/>
            <person name="Miller P.J."/>
            <person name="Scott M.A."/>
            <person name="Spackman E."/>
            <person name="Goraichik I."/>
            <person name="Dimitrov K.M."/>
            <person name="Suarez D.L."/>
            <person name="Swayne D.E."/>
        </authorList>
    </citation>
    <scope>NUCLEOTIDE SEQUENCE [LARGE SCALE GENOMIC DNA]</scope>
    <source>
        <strain evidence="3 4">CECT 7450</strain>
    </source>
</reference>
<dbReference type="Proteomes" id="UP000193061">
    <property type="component" value="Unassembled WGS sequence"/>
</dbReference>
<dbReference type="SFLD" id="SFLDG01150">
    <property type="entry name" value="Main.1:_Beta-like"/>
    <property type="match status" value="1"/>
</dbReference>
<keyword evidence="4" id="KW-1185">Reference proteome</keyword>